<protein>
    <submittedName>
        <fullName evidence="1">Chitinase A1</fullName>
    </submittedName>
</protein>
<evidence type="ECO:0000313" key="1">
    <source>
        <dbReference type="EMBL" id="KAF2473701.1"/>
    </source>
</evidence>
<gene>
    <name evidence="1" type="ORF">BDR25DRAFT_256541</name>
</gene>
<comment type="caution">
    <text evidence="1">The sequence shown here is derived from an EMBL/GenBank/DDBJ whole genome shotgun (WGS) entry which is preliminary data.</text>
</comment>
<organism evidence="1 2">
    <name type="scientific">Lindgomyces ingoldianus</name>
    <dbReference type="NCBI Taxonomy" id="673940"/>
    <lineage>
        <taxon>Eukaryota</taxon>
        <taxon>Fungi</taxon>
        <taxon>Dikarya</taxon>
        <taxon>Ascomycota</taxon>
        <taxon>Pezizomycotina</taxon>
        <taxon>Dothideomycetes</taxon>
        <taxon>Pleosporomycetidae</taxon>
        <taxon>Pleosporales</taxon>
        <taxon>Lindgomycetaceae</taxon>
        <taxon>Lindgomyces</taxon>
    </lineage>
</organism>
<dbReference type="EMBL" id="MU003499">
    <property type="protein sequence ID" value="KAF2473701.1"/>
    <property type="molecule type" value="Genomic_DNA"/>
</dbReference>
<dbReference type="Proteomes" id="UP000799755">
    <property type="component" value="Unassembled WGS sequence"/>
</dbReference>
<sequence length="1794" mass="198905">MASTLSLRYLLALLLTLSVVSFVSSQQGATCDEENPCKVGCCSKSGSCGFGDDWCAPNNCIGTCNATAECGQWADPKGKECPLKVCCSRWGFCGTTDEFCATSSNKNESCQSNCETPERKKCASSWRKRRIAYYESWADTRDCDSFRPEDIPVHALTHINIAFGGISSDFKVTIDSSGIISRVVKLKRQNPALQVILSIGGWTFTDPGPTRDAWTNMAASSSSRETFAKSVVETLEKYALDGIDLDWEYPEADDRGGNKADYDNYVYLLRAIKSQFDDHNPSWTLSVAIPASYWYLQHFDVNSMQREVDWFNMMTYDQRGKWDQNNPWTGPYVFGHTNVTEIEVGLDLLRRNDVDLSKVNLGTGFYGRTFTLADPKCNEPGCVFADAGEAGECSGERGILSFKEIMARSNRLNEKKIVYENSTGVTYMVYDDTQWITYDDAKSFAKKRELLDSECLGGVMIWAIDQDTPDFQALSGLLGDEFVTGALIEGGTLSDEEKDALAKELGGLTGDGCYVTMGCSGPGSSGKFNTCAKGDIPIERLHAPGGAAGNVYSTGNLAQEIETCAKGQWKTVCCSPKSPAVNCKWVGAPERSSFYCDGGFEEKTCGDGRYELVTDQYTTYEGGAKCASGARSLCCDAAPELQQCHWSDCQSELKCPSGGPLTYRGNEAGGKPCPKGQYQSYCCPIAGIYQDCQWKPNVQKPETKNGQTTYFQSTMQQCMDTKCGKGQVTIAKATLPERPAGLPAPCGSYNPGIDHLFCCDPLRNVSLPFDLKKIFPNPHGFDVVYEYKDNYGNNDHDPHGPDETDVGDDPYGFVLLDGDEGALQGNFPRDYVFVHEEDGTGNPIKRRETLTRDNPDLMDWTFEHEEGTHLVYCRSGREEHCEKIFMDNAHDTIIALPRHIGSGPFARVVSMEPVDETHLPEYHLRKRSEAGHTSKVYKLVFDYHFENIRREDQTVNIRIDYTNLVPYWDDMTGSESPKGATKRSRHEKRFWGELTEWLKQLNKVQTSDEGKLPMSLHKRMLLYRKRAQCARGNTVLKAGLDVTLDTKFDMNARWAYYAQGTIVPLNVEQIYAYFEMEPVAEATLEVEGNAEIEYRMKERLKIIDTLSYPGLAIKGIAAIGPTLDVYGEMRAKATVAGKLKAGAKITFPKYEIYFPQVKEAEARQKFDKPAESAEQGSKGTDFDPILDASVQASVGLDLLITPEVNLGIKVNTPSIKGDIVNAQIVGFINNTFRFEVTGKAQGGIGNTPALSYDIFIKYLYNFGIGGKATFKWLGDYALKPLQLWPQDREKILYEHHGQVSLGKRNPFISDSEYKDEFSPLYNSTYWFDEDFHNTGGALSSLHRREEGEEASALNEKATSFFTCNDGGQCPSGACAGDACEWVPGKKPSTSKTRRADDDGDPMDVDPVTPCINSIPAFMYNCKFFVDEDIGHWNGPFPGICTNIMSFFSSQGLGSGPFTASFSTFGSSDDSSNRNNVCGSRSSHTHTYTNAKGEQVTVTETWADRCIRESNEFAKATSRDQGIPGNKNWLSCDEFPFNSMNEGGNSITNSRSCVPGYEQEIQGAVNKLPTRISQTVTWADEAGNQKSAPKRWDQDWEGSNALYGSGGRQGSPNKNSAWNWAYNNRKEFTFHLFNSDSATTPQGGAYQIFNHQLKSGDITTVIAAINTMDNSKYKVDGNQNAYCTNGLRTPHYVWGTANGRFVKAKLCTVEFDNAAAASKIKRGEQPTQEEMFKIKSVEMSDDAEEFEIPLGDFSQEAGAAATHSVAEDGMSTTGEKEHQHNHYHRHAHLHRSGWS</sequence>
<keyword evidence="2" id="KW-1185">Reference proteome</keyword>
<proteinExistence type="predicted"/>
<accession>A0ACB6R3F1</accession>
<evidence type="ECO:0000313" key="2">
    <source>
        <dbReference type="Proteomes" id="UP000799755"/>
    </source>
</evidence>
<reference evidence="1" key="1">
    <citation type="journal article" date="2020" name="Stud. Mycol.">
        <title>101 Dothideomycetes genomes: a test case for predicting lifestyles and emergence of pathogens.</title>
        <authorList>
            <person name="Haridas S."/>
            <person name="Albert R."/>
            <person name="Binder M."/>
            <person name="Bloem J."/>
            <person name="Labutti K."/>
            <person name="Salamov A."/>
            <person name="Andreopoulos B."/>
            <person name="Baker S."/>
            <person name="Barry K."/>
            <person name="Bills G."/>
            <person name="Bluhm B."/>
            <person name="Cannon C."/>
            <person name="Castanera R."/>
            <person name="Culley D."/>
            <person name="Daum C."/>
            <person name="Ezra D."/>
            <person name="Gonzalez J."/>
            <person name="Henrissat B."/>
            <person name="Kuo A."/>
            <person name="Liang C."/>
            <person name="Lipzen A."/>
            <person name="Lutzoni F."/>
            <person name="Magnuson J."/>
            <person name="Mondo S."/>
            <person name="Nolan M."/>
            <person name="Ohm R."/>
            <person name="Pangilinan J."/>
            <person name="Park H.-J."/>
            <person name="Ramirez L."/>
            <person name="Alfaro M."/>
            <person name="Sun H."/>
            <person name="Tritt A."/>
            <person name="Yoshinaga Y."/>
            <person name="Zwiers L.-H."/>
            <person name="Turgeon B."/>
            <person name="Goodwin S."/>
            <person name="Spatafora J."/>
            <person name="Crous P."/>
            <person name="Grigoriev I."/>
        </authorList>
    </citation>
    <scope>NUCLEOTIDE SEQUENCE</scope>
    <source>
        <strain evidence="1">ATCC 200398</strain>
    </source>
</reference>
<name>A0ACB6R3F1_9PLEO</name>